<dbReference type="PROSITE" id="PS51035">
    <property type="entry name" value="BAG"/>
    <property type="match status" value="1"/>
</dbReference>
<dbReference type="Pfam" id="PF02179">
    <property type="entry name" value="BAG"/>
    <property type="match status" value="1"/>
</dbReference>
<dbReference type="Gene3D" id="1.20.58.120">
    <property type="entry name" value="BAG domain"/>
    <property type="match status" value="1"/>
</dbReference>
<dbReference type="OMA" id="QATTWIL"/>
<dbReference type="InParanoid" id="A0A084QYS9"/>
<dbReference type="InterPro" id="IPR003103">
    <property type="entry name" value="BAG_domain"/>
</dbReference>
<evidence type="ECO:0000313" key="4">
    <source>
        <dbReference type="EMBL" id="KFA69114.1"/>
    </source>
</evidence>
<reference evidence="4 5" key="1">
    <citation type="journal article" date="2014" name="BMC Genomics">
        <title>Comparative genome sequencing reveals chemotype-specific gene clusters in the toxigenic black mold Stachybotrys.</title>
        <authorList>
            <person name="Semeiks J."/>
            <person name="Borek D."/>
            <person name="Otwinowski Z."/>
            <person name="Grishin N.V."/>
        </authorList>
    </citation>
    <scope>NUCLEOTIDE SEQUENCE [LARGE SCALE GENOMIC DNA]</scope>
    <source>
        <strain evidence="4 5">IBT 40285</strain>
    </source>
</reference>
<dbReference type="GO" id="GO:0005681">
    <property type="term" value="C:spliceosomal complex"/>
    <property type="evidence" value="ECO:0007669"/>
    <property type="project" value="TreeGrafter"/>
</dbReference>
<feature type="domain" description="Ubiquitin-like" evidence="2">
    <location>
        <begin position="323"/>
        <end position="380"/>
    </location>
</feature>
<keyword evidence="5" id="KW-1185">Reference proteome</keyword>
<gene>
    <name evidence="4" type="ORF">S40285_09823</name>
</gene>
<evidence type="ECO:0000259" key="2">
    <source>
        <dbReference type="PROSITE" id="PS50053"/>
    </source>
</evidence>
<dbReference type="PANTHER" id="PTHR14942:SF0">
    <property type="entry name" value="U11_U12 SMALL NUCLEAR RIBONUCLEOPROTEIN 25 KDA PROTEIN"/>
    <property type="match status" value="1"/>
</dbReference>
<evidence type="ECO:0008006" key="6">
    <source>
        <dbReference type="Google" id="ProtNLM"/>
    </source>
</evidence>
<protein>
    <recommendedName>
        <fullName evidence="6">BAG domain-containing protein</fullName>
    </recommendedName>
</protein>
<dbReference type="GO" id="GO:0000398">
    <property type="term" value="P:mRNA splicing, via spliceosome"/>
    <property type="evidence" value="ECO:0007669"/>
    <property type="project" value="InterPro"/>
</dbReference>
<organism evidence="4 5">
    <name type="scientific">Stachybotrys chlorohalonatus (strain IBT 40285)</name>
    <dbReference type="NCBI Taxonomy" id="1283841"/>
    <lineage>
        <taxon>Eukaryota</taxon>
        <taxon>Fungi</taxon>
        <taxon>Dikarya</taxon>
        <taxon>Ascomycota</taxon>
        <taxon>Pezizomycotina</taxon>
        <taxon>Sordariomycetes</taxon>
        <taxon>Hypocreomycetidae</taxon>
        <taxon>Hypocreales</taxon>
        <taxon>Stachybotryaceae</taxon>
        <taxon>Stachybotrys</taxon>
    </lineage>
</organism>
<feature type="region of interest" description="Disordered" evidence="1">
    <location>
        <begin position="273"/>
        <end position="294"/>
    </location>
</feature>
<dbReference type="SUPFAM" id="SSF63491">
    <property type="entry name" value="BAG domain"/>
    <property type="match status" value="1"/>
</dbReference>
<dbReference type="SUPFAM" id="SSF54236">
    <property type="entry name" value="Ubiquitin-like"/>
    <property type="match status" value="1"/>
</dbReference>
<dbReference type="AlphaFoldDB" id="A0A084QYS9"/>
<name>A0A084QYS9_STAC4</name>
<feature type="compositionally biased region" description="Polar residues" evidence="1">
    <location>
        <begin position="419"/>
        <end position="432"/>
    </location>
</feature>
<dbReference type="GO" id="GO:0051087">
    <property type="term" value="F:protein-folding chaperone binding"/>
    <property type="evidence" value="ECO:0007669"/>
    <property type="project" value="InterPro"/>
</dbReference>
<evidence type="ECO:0000256" key="1">
    <source>
        <dbReference type="SAM" id="MobiDB-lite"/>
    </source>
</evidence>
<dbReference type="InterPro" id="IPR000626">
    <property type="entry name" value="Ubiquitin-like_dom"/>
</dbReference>
<feature type="compositionally biased region" description="Basic residues" evidence="1">
    <location>
        <begin position="399"/>
        <end position="409"/>
    </location>
</feature>
<feature type="domain" description="BAG" evidence="3">
    <location>
        <begin position="445"/>
        <end position="527"/>
    </location>
</feature>
<feature type="compositionally biased region" description="Acidic residues" evidence="1">
    <location>
        <begin position="377"/>
        <end position="395"/>
    </location>
</feature>
<dbReference type="InterPro" id="IPR036533">
    <property type="entry name" value="BAG_dom_sf"/>
</dbReference>
<dbReference type="PROSITE" id="PS50053">
    <property type="entry name" value="UBIQUITIN_2"/>
    <property type="match status" value="1"/>
</dbReference>
<dbReference type="STRING" id="1283841.A0A084QYS9"/>
<evidence type="ECO:0000259" key="3">
    <source>
        <dbReference type="PROSITE" id="PS51035"/>
    </source>
</evidence>
<dbReference type="EMBL" id="KL659601">
    <property type="protein sequence ID" value="KFA69114.1"/>
    <property type="molecule type" value="Genomic_DNA"/>
</dbReference>
<accession>A0A084QYS9</accession>
<dbReference type="InterPro" id="IPR029071">
    <property type="entry name" value="Ubiquitin-like_domsf"/>
</dbReference>
<dbReference type="OrthoDB" id="417450at2759"/>
<dbReference type="SMART" id="SM00264">
    <property type="entry name" value="BAG"/>
    <property type="match status" value="1"/>
</dbReference>
<feature type="compositionally biased region" description="Polar residues" evidence="1">
    <location>
        <begin position="55"/>
        <end position="64"/>
    </location>
</feature>
<feature type="region of interest" description="Disordered" evidence="1">
    <location>
        <begin position="1"/>
        <end position="75"/>
    </location>
</feature>
<dbReference type="PANTHER" id="PTHR14942">
    <property type="entry name" value="U11/U12 SMALL NUCLEAR RIBONUCLEOPROTEIN 25 KDA PROTEIN"/>
    <property type="match status" value="1"/>
</dbReference>
<dbReference type="InterPro" id="IPR039690">
    <property type="entry name" value="SNRNP25"/>
</dbReference>
<feature type="region of interest" description="Disordered" evidence="1">
    <location>
        <begin position="377"/>
        <end position="444"/>
    </location>
</feature>
<dbReference type="Proteomes" id="UP000028524">
    <property type="component" value="Unassembled WGS sequence"/>
</dbReference>
<proteinExistence type="predicted"/>
<dbReference type="HOGENOM" id="CLU_032998_2_0_1"/>
<evidence type="ECO:0000313" key="5">
    <source>
        <dbReference type="Proteomes" id="UP000028524"/>
    </source>
</evidence>
<sequence length="531" mass="57260">MPFAFATNHLASNPSPTSPIRSRRSHSIIPSPTLLPGSGQLRQATVSPNARRPLPNTTTASLATPTKAIRPTQHNVTQRGDAIGTANFCSSAASSCSPQDPSPGPVIVAHTAVSTSFLLFLVCHRPCPRTLHEGSTSTYRGIIFIEAGAVDVARGVLFRATLPPDGKVDSSQALVASHGALQNLTSYLNGTFANLTTVLHESSEYLSETLGVPTTVVYSSLAALVAVPLTMARYGWASGGREQISPYSSMTGGAPAVTDDDFSYITSQDLDDPGLGPTETHYRNRSHSAAPGPEDDVLLIKSKGVTYPAHFPAYAIGDGKLRVRDVRDRVGLMMELSERATRHLKLIYKGKQLKEPAVPIRDYGVKNKSELMAMVSEVDDGSSPSEEEMVIVDEDAHDKKSRRRKKRRGKPSDKGDSDLASSPRDSNSTLNPPKSPPAASGPMKKLDTLAGVLANEWLPRCDAYIASPPSDPKKSEEEHRKLSESLLQQILLKLDEVDTEGIVEVRARRKELVTQVQALLKKLDVAHKGSR</sequence>